<dbReference type="Gene3D" id="3.40.50.300">
    <property type="entry name" value="P-loop containing nucleotide triphosphate hydrolases"/>
    <property type="match status" value="1"/>
</dbReference>
<keyword evidence="2" id="KW-1185">Reference proteome</keyword>
<dbReference type="InParanoid" id="F0XI97"/>
<dbReference type="PANTHER" id="PTHR33266">
    <property type="entry name" value="CHROMOSOME 15, WHOLE GENOME SHOTGUN SEQUENCE"/>
    <property type="match status" value="1"/>
</dbReference>
<dbReference type="AlphaFoldDB" id="F0XI97"/>
<dbReference type="HOGENOM" id="CLU_882947_0_0_1"/>
<dbReference type="EMBL" id="GL629769">
    <property type="protein sequence ID" value="EFX03147.1"/>
    <property type="molecule type" value="Genomic_DNA"/>
</dbReference>
<protein>
    <submittedName>
        <fullName evidence="1">Uncharacterized protein</fullName>
    </submittedName>
</protein>
<dbReference type="STRING" id="655863.F0XI97"/>
<proteinExistence type="predicted"/>
<dbReference type="GeneID" id="25976136"/>
<evidence type="ECO:0000313" key="2">
    <source>
        <dbReference type="Proteomes" id="UP000007796"/>
    </source>
</evidence>
<accession>F0XI97</accession>
<dbReference type="PANTHER" id="PTHR33266:SF1">
    <property type="entry name" value="F-BOX DOMAIN-CONTAINING PROTEIN"/>
    <property type="match status" value="1"/>
</dbReference>
<dbReference type="InterPro" id="IPR027417">
    <property type="entry name" value="P-loop_NTPase"/>
</dbReference>
<evidence type="ECO:0000313" key="1">
    <source>
        <dbReference type="EMBL" id="EFX03147.1"/>
    </source>
</evidence>
<name>F0XI97_GROCL</name>
<dbReference type="Proteomes" id="UP000007796">
    <property type="component" value="Unassembled WGS sequence"/>
</dbReference>
<dbReference type="RefSeq" id="XP_014172629.1">
    <property type="nucleotide sequence ID" value="XM_014317154.1"/>
</dbReference>
<organism evidence="2">
    <name type="scientific">Grosmannia clavigera (strain kw1407 / UAMH 11150)</name>
    <name type="common">Blue stain fungus</name>
    <name type="synonym">Graphiocladiella clavigera</name>
    <dbReference type="NCBI Taxonomy" id="655863"/>
    <lineage>
        <taxon>Eukaryota</taxon>
        <taxon>Fungi</taxon>
        <taxon>Dikarya</taxon>
        <taxon>Ascomycota</taxon>
        <taxon>Pezizomycotina</taxon>
        <taxon>Sordariomycetes</taxon>
        <taxon>Sordariomycetidae</taxon>
        <taxon>Ophiostomatales</taxon>
        <taxon>Ophiostomataceae</taxon>
        <taxon>Leptographium</taxon>
    </lineage>
</organism>
<sequence length="315" mass="34606">MFFDTEIPRALTTARHEKPDDFVNAWRVLRCKYDERFPTTSSQREARDLVKSLFTVQDKDPHQYSTAAAAFGRIEKSDAKGGHASQGVLSTLLGQHARFSAMNGKYLAPYSTIVGPSGIGKSFSITIAKCCKEVGITAAGLFELLTGSTKEVAALRQKLEGLFNTTLVDVSTVHNMLDQLKASLEALGLNSPPISPLEDKTQPVIICFDEARALLDDGTNSAFRSLRRAAKTIVEGNDEKETKEAKAPFFIVLLDTTSRISNFTPLDRYDQSAKVLKDELLHLLSYPSRGYGGIIDAILDLNFTRQEQPGDDAAK</sequence>
<gene>
    <name evidence="1" type="ORF">CMQ_3076</name>
</gene>
<dbReference type="OrthoDB" id="4225869at2759"/>
<reference evidence="1 2" key="1">
    <citation type="journal article" date="2011" name="Proc. Natl. Acad. Sci. U.S.A.">
        <title>Genome and transcriptome analyses of the mountain pine beetle-fungal symbiont Grosmannia clavigera, a lodgepole pine pathogen.</title>
        <authorList>
            <person name="DiGuistini S."/>
            <person name="Wang Y."/>
            <person name="Liao N.Y."/>
            <person name="Taylor G."/>
            <person name="Tanguay P."/>
            <person name="Feau N."/>
            <person name="Henrissat B."/>
            <person name="Chan S.K."/>
            <person name="Hesse-Orce U."/>
            <person name="Alamouti S.M."/>
            <person name="Tsui C.K.M."/>
            <person name="Docking R.T."/>
            <person name="Levasseur A."/>
            <person name="Haridas S."/>
            <person name="Robertson G."/>
            <person name="Birol I."/>
            <person name="Holt R.A."/>
            <person name="Marra M.A."/>
            <person name="Hamelin R.C."/>
            <person name="Hirst M."/>
            <person name="Jones S.J.M."/>
            <person name="Bohlmann J."/>
            <person name="Breuil C."/>
        </authorList>
    </citation>
    <scope>NUCLEOTIDE SEQUENCE [LARGE SCALE GENOMIC DNA]</scope>
    <source>
        <strain evidence="2">kw1407 / UAMH 11150</strain>
    </source>
</reference>